<protein>
    <submittedName>
        <fullName evidence="1">Twin-arginine translocation pathway signal</fullName>
    </submittedName>
</protein>
<evidence type="ECO:0000313" key="2">
    <source>
        <dbReference type="Proteomes" id="UP000001916"/>
    </source>
</evidence>
<dbReference type="HOGENOM" id="CLU_056689_0_0_0"/>
<dbReference type="eggNOG" id="COG1633">
    <property type="taxonomic scope" value="Bacteria"/>
</dbReference>
<dbReference type="Pfam" id="PF13668">
    <property type="entry name" value="Ferritin_2"/>
    <property type="match status" value="1"/>
</dbReference>
<dbReference type="STRING" id="526227.Mesil_0623"/>
<dbReference type="AlphaFoldDB" id="D7BAM1"/>
<evidence type="ECO:0000313" key="1">
    <source>
        <dbReference type="EMBL" id="ADH62543.1"/>
    </source>
</evidence>
<dbReference type="EMBL" id="CP002042">
    <property type="protein sequence ID" value="ADH62543.1"/>
    <property type="molecule type" value="Genomic_DNA"/>
</dbReference>
<dbReference type="KEGG" id="msv:Mesil_0623"/>
<sequence>MAELNRRQALKQLGVVGTGAVLGGVISGCTPSMAAKQNIDADVLNFALNLEYLEAAFYLAATGRIGELNAAGGGNAEVRLPSGFTGTSPIPGLSDAVRQYADEIATDELNHVKVIRGALGAKAVDRPVLDLGPAFDAAGQAASGGAIKGFNPFANELFFLHGAFIFEDVGVTAYKGAARLLTDDSAGGVLDTAAGILAVEAYHAGEIRTILYSRKDQQAAAGLTVEQVTQAISDLRAKVGGGKDQGITLNGKANIVVTDNNGVAFGRSTDEVLAIVYLGGKGKGGFFPNGLNGNIK</sequence>
<name>D7BAM1_ALLS1</name>
<accession>D7BAM1</accession>
<gene>
    <name evidence="1" type="ordered locus">Mesil_0623</name>
</gene>
<dbReference type="RefSeq" id="WP_013157135.1">
    <property type="nucleotide sequence ID" value="NC_014212.1"/>
</dbReference>
<keyword evidence="2" id="KW-1185">Reference proteome</keyword>
<dbReference type="PROSITE" id="PS51318">
    <property type="entry name" value="TAT"/>
    <property type="match status" value="1"/>
</dbReference>
<dbReference type="PROSITE" id="PS51257">
    <property type="entry name" value="PROKAR_LIPOPROTEIN"/>
    <property type="match status" value="1"/>
</dbReference>
<proteinExistence type="predicted"/>
<dbReference type="InterPro" id="IPR006311">
    <property type="entry name" value="TAT_signal"/>
</dbReference>
<dbReference type="PANTHER" id="PTHR31694:SF26">
    <property type="entry name" value="OS05G0151100 PROTEIN"/>
    <property type="match status" value="1"/>
</dbReference>
<dbReference type="OrthoDB" id="954262at2"/>
<organism evidence="1 2">
    <name type="scientific">Allomeiothermus silvanus (strain ATCC 700542 / DSM 9946 / NBRC 106475 / NCIMB 13440 / VI-R2)</name>
    <name type="common">Thermus silvanus</name>
    <dbReference type="NCBI Taxonomy" id="526227"/>
    <lineage>
        <taxon>Bacteria</taxon>
        <taxon>Thermotogati</taxon>
        <taxon>Deinococcota</taxon>
        <taxon>Deinococci</taxon>
        <taxon>Thermales</taxon>
        <taxon>Thermaceae</taxon>
        <taxon>Allomeiothermus</taxon>
    </lineage>
</organism>
<reference evidence="1 2" key="1">
    <citation type="journal article" date="2010" name="Stand. Genomic Sci.">
        <title>Complete genome sequence of Meiothermus silvanus type strain (VI-R2).</title>
        <authorList>
            <person name="Sikorski J."/>
            <person name="Tindall B.J."/>
            <person name="Lowry S."/>
            <person name="Lucas S."/>
            <person name="Nolan M."/>
            <person name="Copeland A."/>
            <person name="Glavina Del Rio T."/>
            <person name="Tice H."/>
            <person name="Cheng J.F."/>
            <person name="Han C."/>
            <person name="Pitluck S."/>
            <person name="Liolios K."/>
            <person name="Ivanova N."/>
            <person name="Mavromatis K."/>
            <person name="Mikhailova N."/>
            <person name="Pati A."/>
            <person name="Goodwin L."/>
            <person name="Chen A."/>
            <person name="Palaniappan K."/>
            <person name="Land M."/>
            <person name="Hauser L."/>
            <person name="Chang Y.J."/>
            <person name="Jeffries C.D."/>
            <person name="Rohde M."/>
            <person name="Goker M."/>
            <person name="Woyke T."/>
            <person name="Bristow J."/>
            <person name="Eisen J.A."/>
            <person name="Markowitz V."/>
            <person name="Hugenholtz P."/>
            <person name="Kyrpides N.C."/>
            <person name="Klenk H.P."/>
            <person name="Lapidus A."/>
        </authorList>
    </citation>
    <scope>NUCLEOTIDE SEQUENCE [LARGE SCALE GENOMIC DNA]</scope>
    <source>
        <strain evidence="2">ATCC 700542 / DSM 9946 / VI-R2</strain>
    </source>
</reference>
<dbReference type="InterPro" id="IPR052965">
    <property type="entry name" value="Pigment-catalase-like"/>
</dbReference>
<dbReference type="Proteomes" id="UP000001916">
    <property type="component" value="Chromosome"/>
</dbReference>
<dbReference type="PANTHER" id="PTHR31694">
    <property type="entry name" value="DESICCATION-LIKE PROTEIN"/>
    <property type="match status" value="1"/>
</dbReference>